<accession>A0A4D8QAC1</accession>
<dbReference type="Proteomes" id="UP000298596">
    <property type="component" value="Chromosome"/>
</dbReference>
<name>A0A4D8QAC1_AZOBR</name>
<dbReference type="EMBL" id="CP032330">
    <property type="protein sequence ID" value="QCO03112.1"/>
    <property type="molecule type" value="Genomic_DNA"/>
</dbReference>
<gene>
    <name evidence="1" type="ORF">D3867_14495</name>
</gene>
<evidence type="ECO:0000313" key="2">
    <source>
        <dbReference type="Proteomes" id="UP000298596"/>
    </source>
</evidence>
<evidence type="ECO:0000313" key="1">
    <source>
        <dbReference type="EMBL" id="QCO03112.1"/>
    </source>
</evidence>
<organism evidence="1 2">
    <name type="scientific">Azospirillum brasilense</name>
    <dbReference type="NCBI Taxonomy" id="192"/>
    <lineage>
        <taxon>Bacteria</taxon>
        <taxon>Pseudomonadati</taxon>
        <taxon>Pseudomonadota</taxon>
        <taxon>Alphaproteobacteria</taxon>
        <taxon>Rhodospirillales</taxon>
        <taxon>Azospirillaceae</taxon>
        <taxon>Azospirillum</taxon>
    </lineage>
</organism>
<proteinExistence type="predicted"/>
<dbReference type="AlphaFoldDB" id="A0A4D8QAC1"/>
<reference evidence="1 2" key="1">
    <citation type="submission" date="2018-09" db="EMBL/GenBank/DDBJ databases">
        <title>Whole genome based analysis of evolution and adaptive divergence in Indian and Brazilian strains of Azospirillum brasilense.</title>
        <authorList>
            <person name="Singh C."/>
            <person name="Tripathi A.K."/>
        </authorList>
    </citation>
    <scope>NUCLEOTIDE SEQUENCE [LARGE SCALE GENOMIC DNA]</scope>
    <source>
        <strain evidence="1 2">MTCC4036</strain>
    </source>
</reference>
<sequence length="268" mass="29150">MLAEPTGFYREFRDYLIDGPILSLEISLTIMQDRKVIGMHDANDFVTQIRRHAAMAGIVALGGGRNLGDQLRNPERGLIPLAVIDADASADILHGAEDFLLSFTIAAAIAGNFTAVDTVIEAGLNAPELVALHPLLERMAGHNGVWIRSRRDGNGDQCPSAGPNHAPAEFCWWGIWLLLHVRISKFQNGVADPVIAWLFDGWTHLIYKARFRLKAPVINVPPIETILSQPDRTLEAAARLLLAAAPAASINTPAVVRVHLEELATRAG</sequence>
<protein>
    <submittedName>
        <fullName evidence="1">Uncharacterized protein</fullName>
    </submittedName>
</protein>